<evidence type="ECO:0000256" key="1">
    <source>
        <dbReference type="SAM" id="SignalP"/>
    </source>
</evidence>
<gene>
    <name evidence="2" type="ORF">C176_07677</name>
</gene>
<protein>
    <submittedName>
        <fullName evidence="2">Uncharacterized protein</fullName>
    </submittedName>
</protein>
<dbReference type="eggNOG" id="ENOG502ZVEX">
    <property type="taxonomic scope" value="Bacteria"/>
</dbReference>
<feature type="signal peptide" evidence="1">
    <location>
        <begin position="1"/>
        <end position="25"/>
    </location>
</feature>
<evidence type="ECO:0000313" key="2">
    <source>
        <dbReference type="EMBL" id="ETT86576.1"/>
    </source>
</evidence>
<keyword evidence="3" id="KW-1185">Reference proteome</keyword>
<comment type="caution">
    <text evidence="2">The sequence shown here is derived from an EMBL/GenBank/DDBJ whole genome shotgun (WGS) entry which is preliminary data.</text>
</comment>
<dbReference type="AlphaFoldDB" id="W4F3G3"/>
<name>W4F3G3_9BACL</name>
<dbReference type="Proteomes" id="UP000019062">
    <property type="component" value="Unassembled WGS sequence"/>
</dbReference>
<accession>W4F3G3</accession>
<keyword evidence="1" id="KW-0732">Signal</keyword>
<feature type="chain" id="PRO_5004841302" evidence="1">
    <location>
        <begin position="26"/>
        <end position="178"/>
    </location>
</feature>
<proteinExistence type="predicted"/>
<dbReference type="EMBL" id="ASQA01000013">
    <property type="protein sequence ID" value="ETT86576.1"/>
    <property type="molecule type" value="Genomic_DNA"/>
</dbReference>
<dbReference type="RefSeq" id="WP_051448641.1">
    <property type="nucleotide sequence ID" value="NZ_ASQA01000013.1"/>
</dbReference>
<dbReference type="PATRIC" id="fig|1227360.4.peg.1565"/>
<sequence>MGKKNLFTVLSISTALLVGTGSAYATQIQKDEAVKAEQIVNKQSNETTKQEVKVQESKKIPTEFSFTDEAFFTSDGQPDYYADNFLNNQDLFSLLNMNGAELKQELATGKSVVEIASSKNVSTQQVFEVIAKAQIILQIQGEENGEIPKNSHTMEQRLKEIEPKVLQMIEHKTETPWR</sequence>
<organism evidence="2 3">
    <name type="scientific">Viridibacillus arenosi FSL R5-213</name>
    <dbReference type="NCBI Taxonomy" id="1227360"/>
    <lineage>
        <taxon>Bacteria</taxon>
        <taxon>Bacillati</taxon>
        <taxon>Bacillota</taxon>
        <taxon>Bacilli</taxon>
        <taxon>Bacillales</taxon>
        <taxon>Caryophanaceae</taxon>
        <taxon>Viridibacillus</taxon>
    </lineage>
</organism>
<evidence type="ECO:0000313" key="3">
    <source>
        <dbReference type="Proteomes" id="UP000019062"/>
    </source>
</evidence>
<reference evidence="2 3" key="1">
    <citation type="journal article" date="2014" name="BMC Genomics">
        <title>Genomic comparison of sporeforming bacilli isolated from milk.</title>
        <authorList>
            <person name="Moreno Switt A.I."/>
            <person name="Andrus A.D."/>
            <person name="Ranieri M.L."/>
            <person name="Orsi R.H."/>
            <person name="Ivy R."/>
            <person name="den Bakker H.C."/>
            <person name="Martin N.H."/>
            <person name="Wiedmann M."/>
            <person name="Boor K.J."/>
        </authorList>
    </citation>
    <scope>NUCLEOTIDE SEQUENCE [LARGE SCALE GENOMIC DNA]</scope>
    <source>
        <strain evidence="2 3">FSL R5-213</strain>
    </source>
</reference>